<reference evidence="1" key="1">
    <citation type="journal article" date="2010" name="Chem. Biol.">
        <title>Discovery of 23 natural tubulysins from Angiococcus disciformis An d48 and Cystobacter SBCb004.</title>
        <authorList>
            <person name="Chai Y."/>
            <person name="Pistorius D."/>
            <person name="Ullrich A."/>
            <person name="Weissman K.J."/>
            <person name="Kazmaier U."/>
            <person name="Muller R."/>
        </authorList>
    </citation>
    <scope>NUCLEOTIDE SEQUENCE</scope>
    <source>
        <strain evidence="1">SBCb004</strain>
    </source>
</reference>
<name>D7P6B3_9BACT</name>
<evidence type="ECO:0008006" key="2">
    <source>
        <dbReference type="Google" id="ProtNLM"/>
    </source>
</evidence>
<proteinExistence type="predicted"/>
<organism evidence="1">
    <name type="scientific">Cystobacter sp. SBCb004</name>
    <dbReference type="NCBI Taxonomy" id="764904"/>
    <lineage>
        <taxon>Bacteria</taxon>
        <taxon>Pseudomonadati</taxon>
        <taxon>Myxococcota</taxon>
        <taxon>Myxococcia</taxon>
        <taxon>Myxococcales</taxon>
        <taxon>Cystobacterineae</taxon>
        <taxon>Archangiaceae</taxon>
        <taxon>Cystobacter</taxon>
    </lineage>
</organism>
<accession>D7P6B3</accession>
<evidence type="ECO:0000313" key="1">
    <source>
        <dbReference type="EMBL" id="ADH04687.1"/>
    </source>
</evidence>
<dbReference type="EMBL" id="GU002154">
    <property type="protein sequence ID" value="ADH04687.1"/>
    <property type="molecule type" value="Genomic_DNA"/>
</dbReference>
<dbReference type="AlphaFoldDB" id="D7P6B3"/>
<protein>
    <recommendedName>
        <fullName evidence="2">Protein kinase</fullName>
    </recommendedName>
</protein>
<sequence>MRSNPFPWTHMRCSSTEGRHVANEKTGKAGGTGAFQLGGKYEEVGPELGHLHEARHAGTGSPALTLIPSDRVEWRPEGEWRMRLSCQPESPSVTLEVEQAPASVSVTELADILVLMTAAVERVEDNPRVRAHLAGRRVSPWARWGPRAVAGLSVLALGLGIWLQGTRGPEHLASTSPGVDSNRPSQLDAPELINAETPQTTPSVYPLPFEPFRNQAKAPCRTKTGEVEINGGCWMALEKRPPCFENQAEYKGKCYMPVSKDRGGLPQSVQP</sequence>